<sequence length="288" mass="31130">MAHPRFLVVEGNVREASEALEKAGATPFGPLYAATLQALHPGAVCDIVRPADPDGTLPSGAALADYDAVAWTGSALNVYDMTPPITRQVDLARAVYDSGVPFFGSCWALQVATVAAGGVVRKNPKGRELGIARKITLTEAGRAHPMYAGKGPVFEAVCIHQDEVETLPDGAVLLASNAVSTVQAAEIRHGRGAFWGIQYHPEYDLHEIGHICLRYAERLVDQGWFDSVEAAADFAAKCDALVADPDGRKDLRWQLGADEDVLDAAIRLREIRNWIEHRVLPSMAERGR</sequence>
<dbReference type="Gene3D" id="3.40.50.880">
    <property type="match status" value="1"/>
</dbReference>
<name>A0A286GKA7_9PROT</name>
<dbReference type="GO" id="GO:0005829">
    <property type="term" value="C:cytosol"/>
    <property type="evidence" value="ECO:0007669"/>
    <property type="project" value="TreeGrafter"/>
</dbReference>
<keyword evidence="3" id="KW-1185">Reference proteome</keyword>
<organism evidence="2 3">
    <name type="scientific">Caenispirillum bisanense</name>
    <dbReference type="NCBI Taxonomy" id="414052"/>
    <lineage>
        <taxon>Bacteria</taxon>
        <taxon>Pseudomonadati</taxon>
        <taxon>Pseudomonadota</taxon>
        <taxon>Alphaproteobacteria</taxon>
        <taxon>Rhodospirillales</taxon>
        <taxon>Novispirillaceae</taxon>
        <taxon>Caenispirillum</taxon>
    </lineage>
</organism>
<dbReference type="OrthoDB" id="9813383at2"/>
<dbReference type="AlphaFoldDB" id="A0A286GKA7"/>
<dbReference type="EMBL" id="OCNJ01000004">
    <property type="protein sequence ID" value="SOD95529.1"/>
    <property type="molecule type" value="Genomic_DNA"/>
</dbReference>
<dbReference type="InterPro" id="IPR029062">
    <property type="entry name" value="Class_I_gatase-like"/>
</dbReference>
<dbReference type="Proteomes" id="UP000219621">
    <property type="component" value="Unassembled WGS sequence"/>
</dbReference>
<dbReference type="InterPro" id="IPR017926">
    <property type="entry name" value="GATASE"/>
</dbReference>
<gene>
    <name evidence="2" type="ORF">SAMN05421508_104371</name>
</gene>
<reference evidence="3" key="1">
    <citation type="submission" date="2017-09" db="EMBL/GenBank/DDBJ databases">
        <authorList>
            <person name="Varghese N."/>
            <person name="Submissions S."/>
        </authorList>
    </citation>
    <scope>NUCLEOTIDE SEQUENCE [LARGE SCALE GENOMIC DNA]</scope>
    <source>
        <strain evidence="3">USBA 140</strain>
    </source>
</reference>
<dbReference type="PROSITE" id="PS51273">
    <property type="entry name" value="GATASE_TYPE_1"/>
    <property type="match status" value="1"/>
</dbReference>
<dbReference type="SUPFAM" id="SSF52317">
    <property type="entry name" value="Class I glutamine amidotransferase-like"/>
    <property type="match status" value="1"/>
</dbReference>
<dbReference type="CDD" id="cd01741">
    <property type="entry name" value="GATase1_1"/>
    <property type="match status" value="1"/>
</dbReference>
<dbReference type="Pfam" id="PF00117">
    <property type="entry name" value="GATase"/>
    <property type="match status" value="1"/>
</dbReference>
<evidence type="ECO:0000313" key="3">
    <source>
        <dbReference type="Proteomes" id="UP000219621"/>
    </source>
</evidence>
<proteinExistence type="predicted"/>
<dbReference type="RefSeq" id="WP_097279316.1">
    <property type="nucleotide sequence ID" value="NZ_OCNJ01000004.1"/>
</dbReference>
<dbReference type="PANTHER" id="PTHR42695">
    <property type="entry name" value="GLUTAMINE AMIDOTRANSFERASE YLR126C-RELATED"/>
    <property type="match status" value="1"/>
</dbReference>
<evidence type="ECO:0000313" key="2">
    <source>
        <dbReference type="EMBL" id="SOD95529.1"/>
    </source>
</evidence>
<feature type="domain" description="Glutamine amidotransferase" evidence="1">
    <location>
        <begin position="64"/>
        <end position="210"/>
    </location>
</feature>
<protein>
    <submittedName>
        <fullName evidence="2">GMP synthase (Glutamine-hydrolysing)</fullName>
    </submittedName>
</protein>
<dbReference type="InterPro" id="IPR044992">
    <property type="entry name" value="ChyE-like"/>
</dbReference>
<evidence type="ECO:0000259" key="1">
    <source>
        <dbReference type="Pfam" id="PF00117"/>
    </source>
</evidence>
<accession>A0A286GKA7</accession>
<dbReference type="PANTHER" id="PTHR42695:SF5">
    <property type="entry name" value="GLUTAMINE AMIDOTRANSFERASE YLR126C-RELATED"/>
    <property type="match status" value="1"/>
</dbReference>